<feature type="transmembrane region" description="Helical" evidence="2">
    <location>
        <begin position="28"/>
        <end position="48"/>
    </location>
</feature>
<keyword evidence="2" id="KW-0472">Membrane</keyword>
<feature type="compositionally biased region" description="Polar residues" evidence="1">
    <location>
        <begin position="104"/>
        <end position="115"/>
    </location>
</feature>
<gene>
    <name evidence="3" type="ORF">Pfra01_002246300</name>
</gene>
<dbReference type="OrthoDB" id="101428at2759"/>
<protein>
    <submittedName>
        <fullName evidence="3">Unnamed protein product</fullName>
    </submittedName>
</protein>
<dbReference type="EMBL" id="BSXT01003446">
    <property type="protein sequence ID" value="GMF54077.1"/>
    <property type="molecule type" value="Genomic_DNA"/>
</dbReference>
<evidence type="ECO:0000256" key="1">
    <source>
        <dbReference type="SAM" id="MobiDB-lite"/>
    </source>
</evidence>
<dbReference type="Proteomes" id="UP001165121">
    <property type="component" value="Unassembled WGS sequence"/>
</dbReference>
<comment type="caution">
    <text evidence="3">The sequence shown here is derived from an EMBL/GenBank/DDBJ whole genome shotgun (WGS) entry which is preliminary data.</text>
</comment>
<feature type="transmembrane region" description="Helical" evidence="2">
    <location>
        <begin position="136"/>
        <end position="155"/>
    </location>
</feature>
<feature type="transmembrane region" description="Helical" evidence="2">
    <location>
        <begin position="231"/>
        <end position="256"/>
    </location>
</feature>
<dbReference type="AlphaFoldDB" id="A0A9W6Y6R5"/>
<feature type="region of interest" description="Disordered" evidence="1">
    <location>
        <begin position="95"/>
        <end position="122"/>
    </location>
</feature>
<proteinExistence type="predicted"/>
<reference evidence="3" key="1">
    <citation type="submission" date="2023-04" db="EMBL/GenBank/DDBJ databases">
        <title>Phytophthora fragariaefolia NBRC 109709.</title>
        <authorList>
            <person name="Ichikawa N."/>
            <person name="Sato H."/>
            <person name="Tonouchi N."/>
        </authorList>
    </citation>
    <scope>NUCLEOTIDE SEQUENCE</scope>
    <source>
        <strain evidence="3">NBRC 109709</strain>
    </source>
</reference>
<feature type="transmembrane region" description="Helical" evidence="2">
    <location>
        <begin position="167"/>
        <end position="187"/>
    </location>
</feature>
<keyword evidence="2" id="KW-1133">Transmembrane helix</keyword>
<keyword evidence="2" id="KW-0812">Transmembrane</keyword>
<sequence>MSLSLLTLCGNTRPTAWSSFKRLVRSSFPYFVAAVGVTLPFSCLIAHLTSTTAPNVFKYKPDCFMNTLAGAGYFAGISKVVSQIYHEETDQGRDRLRSRKQKCQKSTSLRDPTATTRRRKSEVSRRFHTPSFWKKYVKVIPVALPSFLTCTIVQVLSQLHLVDRNPIVLTSFAIAIVIVKLLVQELVEHYLFQRRVRSIRAMCLVVGIPTVLIDTQTRIILLGTNSREGAIMGTIVMALLEITLRSVKAALVLWAIHRRRPVRRTDFASRLDAIVSMFRRPVAPLPCNSADSPISMDDKTFVEWRCLMQRFYIAELNADMYAEYVSIGCSSSVFFFYGHHARYPLLRRSDSSVTTALDLKTWRAEQLSILALQIGVEVLVDFVSIAFEMAVGIDFDQIKHSLSVEELQLPVETGTVLQTRITVQAWEETTDSRLPGAKWWHQVAVQLCSRSTWTTALKMHALVVRNAAESIACAWVPNAFYALGNIFSGKWYTDQSRNELLVSNSVYAGIGFCIVVFTSFLPFLMSLKTVKVLIGRQKIILKNAIIRSILFDSLKNG</sequence>
<organism evidence="3 4">
    <name type="scientific">Phytophthora fragariaefolia</name>
    <dbReference type="NCBI Taxonomy" id="1490495"/>
    <lineage>
        <taxon>Eukaryota</taxon>
        <taxon>Sar</taxon>
        <taxon>Stramenopiles</taxon>
        <taxon>Oomycota</taxon>
        <taxon>Peronosporomycetes</taxon>
        <taxon>Peronosporales</taxon>
        <taxon>Peronosporaceae</taxon>
        <taxon>Phytophthora</taxon>
    </lineage>
</organism>
<evidence type="ECO:0000256" key="2">
    <source>
        <dbReference type="SAM" id="Phobius"/>
    </source>
</evidence>
<feature type="transmembrane region" description="Helical" evidence="2">
    <location>
        <begin position="199"/>
        <end position="219"/>
    </location>
</feature>
<keyword evidence="4" id="KW-1185">Reference proteome</keyword>
<feature type="transmembrane region" description="Helical" evidence="2">
    <location>
        <begin position="507"/>
        <end position="527"/>
    </location>
</feature>
<evidence type="ECO:0000313" key="4">
    <source>
        <dbReference type="Proteomes" id="UP001165121"/>
    </source>
</evidence>
<evidence type="ECO:0000313" key="3">
    <source>
        <dbReference type="EMBL" id="GMF54077.1"/>
    </source>
</evidence>
<accession>A0A9W6Y6R5</accession>
<name>A0A9W6Y6R5_9STRA</name>